<evidence type="ECO:0000259" key="10">
    <source>
        <dbReference type="Pfam" id="PF00483"/>
    </source>
</evidence>
<dbReference type="Proteomes" id="UP000034457">
    <property type="component" value="Unassembled WGS sequence"/>
</dbReference>
<keyword evidence="9" id="KW-0472">Membrane</keyword>
<comment type="caution">
    <text evidence="11">The sequence shown here is derived from an EMBL/GenBank/DDBJ whole genome shotgun (WGS) entry which is preliminary data.</text>
</comment>
<dbReference type="SUPFAM" id="SSF53448">
    <property type="entry name" value="Nucleotide-diphospho-sugar transferases"/>
    <property type="match status" value="1"/>
</dbReference>
<protein>
    <recommendedName>
        <fullName evidence="3">glucose-1-phosphate thymidylyltransferase</fullName>
        <ecNumber evidence="3">2.7.7.24</ecNumber>
    </recommendedName>
</protein>
<dbReference type="InterPro" id="IPR005907">
    <property type="entry name" value="G1P_thy_trans_s"/>
</dbReference>
<organism evidence="11 12">
    <name type="scientific">Candidatus Roizmanbacteria bacterium GW2011_GWA2_35_19</name>
    <dbReference type="NCBI Taxonomy" id="1618478"/>
    <lineage>
        <taxon>Bacteria</taxon>
        <taxon>Candidatus Roizmaniibacteriota</taxon>
    </lineage>
</organism>
<keyword evidence="9" id="KW-0812">Transmembrane</keyword>
<evidence type="ECO:0000256" key="8">
    <source>
        <dbReference type="ARBA" id="ARBA00049336"/>
    </source>
</evidence>
<evidence type="ECO:0000256" key="5">
    <source>
        <dbReference type="ARBA" id="ARBA00022695"/>
    </source>
</evidence>
<evidence type="ECO:0000256" key="3">
    <source>
        <dbReference type="ARBA" id="ARBA00012461"/>
    </source>
</evidence>
<sequence>MTHLSFHLKKEVRRHLFDYLLLITAGIFFLISFNVFRGERLLEFILLLSFASFYIIWGIYHHIIEDTLHLKIVVEYVLIAFTIIFLPIYNKPMIYYPIEAMHKAGIKDVLISTSPDHAGDFANLLKDGSEFGLHLYYSIQNNPKGGIANAIGLAEDFAEGQKTLVILGDNIFSQNLKSVVTSFEKQDKGAVIYGVKMNNLAKQYGVIELDKTNKVVSIIEKPEFPKSNIAQVGIYMYDNRVFNLIRKLKPSARGELEVTDLNNVYLREGHLTCHLLDWWIDAGTSYDELLKANNLVFEKIKNKQL</sequence>
<dbReference type="GO" id="GO:0008879">
    <property type="term" value="F:glucose-1-phosphate thymidylyltransferase activity"/>
    <property type="evidence" value="ECO:0007669"/>
    <property type="project" value="UniProtKB-EC"/>
</dbReference>
<comment type="catalytic activity">
    <reaction evidence="8">
        <text>dTTP + alpha-D-glucose 1-phosphate + H(+) = dTDP-alpha-D-glucose + diphosphate</text>
        <dbReference type="Rhea" id="RHEA:15225"/>
        <dbReference type="ChEBI" id="CHEBI:15378"/>
        <dbReference type="ChEBI" id="CHEBI:33019"/>
        <dbReference type="ChEBI" id="CHEBI:37568"/>
        <dbReference type="ChEBI" id="CHEBI:57477"/>
        <dbReference type="ChEBI" id="CHEBI:58601"/>
        <dbReference type="EC" id="2.7.7.24"/>
    </reaction>
</comment>
<name>A0A0G0C1Z4_9BACT</name>
<dbReference type="STRING" id="1618478.UR68_C0045G0010"/>
<evidence type="ECO:0000256" key="4">
    <source>
        <dbReference type="ARBA" id="ARBA00022679"/>
    </source>
</evidence>
<comment type="similarity">
    <text evidence="2">Belongs to the glucose-1-phosphate thymidylyltransferase family.</text>
</comment>
<keyword evidence="4" id="KW-0808">Transferase</keyword>
<feature type="transmembrane region" description="Helical" evidence="9">
    <location>
        <begin position="41"/>
        <end position="60"/>
    </location>
</feature>
<dbReference type="InterPro" id="IPR029044">
    <property type="entry name" value="Nucleotide-diphossugar_trans"/>
</dbReference>
<evidence type="ECO:0000313" key="11">
    <source>
        <dbReference type="EMBL" id="KKP70091.1"/>
    </source>
</evidence>
<dbReference type="Pfam" id="PF00483">
    <property type="entry name" value="NTP_transferase"/>
    <property type="match status" value="1"/>
</dbReference>
<feature type="transmembrane region" description="Helical" evidence="9">
    <location>
        <begin position="72"/>
        <end position="89"/>
    </location>
</feature>
<keyword evidence="5" id="KW-0548">Nucleotidyltransferase</keyword>
<feature type="transmembrane region" description="Helical" evidence="9">
    <location>
        <begin position="16"/>
        <end position="35"/>
    </location>
</feature>
<evidence type="ECO:0000256" key="9">
    <source>
        <dbReference type="SAM" id="Phobius"/>
    </source>
</evidence>
<dbReference type="AlphaFoldDB" id="A0A0G0C1Z4"/>
<evidence type="ECO:0000313" key="12">
    <source>
        <dbReference type="Proteomes" id="UP000034457"/>
    </source>
</evidence>
<dbReference type="PANTHER" id="PTHR43532:SF1">
    <property type="entry name" value="GLUCOSE-1-PHOSPHATE THYMIDYLYLTRANSFERASE 1"/>
    <property type="match status" value="1"/>
</dbReference>
<evidence type="ECO:0000256" key="1">
    <source>
        <dbReference type="ARBA" id="ARBA00001946"/>
    </source>
</evidence>
<dbReference type="PATRIC" id="fig|1618478.3.peg.1175"/>
<dbReference type="EC" id="2.7.7.24" evidence="3"/>
<evidence type="ECO:0000256" key="6">
    <source>
        <dbReference type="ARBA" id="ARBA00022723"/>
    </source>
</evidence>
<reference evidence="11 12" key="1">
    <citation type="journal article" date="2015" name="Nature">
        <title>rRNA introns, odd ribosomes, and small enigmatic genomes across a large radiation of phyla.</title>
        <authorList>
            <person name="Brown C.T."/>
            <person name="Hug L.A."/>
            <person name="Thomas B.C."/>
            <person name="Sharon I."/>
            <person name="Castelle C.J."/>
            <person name="Singh A."/>
            <person name="Wilkins M.J."/>
            <person name="Williams K.H."/>
            <person name="Banfield J.F."/>
        </authorList>
    </citation>
    <scope>NUCLEOTIDE SEQUENCE [LARGE SCALE GENOMIC DNA]</scope>
</reference>
<accession>A0A0G0C1Z4</accession>
<dbReference type="InterPro" id="IPR005835">
    <property type="entry name" value="NTP_transferase_dom"/>
</dbReference>
<keyword evidence="7" id="KW-0460">Magnesium</keyword>
<dbReference type="Gene3D" id="3.90.550.10">
    <property type="entry name" value="Spore Coat Polysaccharide Biosynthesis Protein SpsA, Chain A"/>
    <property type="match status" value="1"/>
</dbReference>
<evidence type="ECO:0000256" key="2">
    <source>
        <dbReference type="ARBA" id="ARBA00010480"/>
    </source>
</evidence>
<dbReference type="PANTHER" id="PTHR43532">
    <property type="entry name" value="GLUCOSE-1-PHOSPHATE THYMIDYLYLTRANSFERASE"/>
    <property type="match status" value="1"/>
</dbReference>
<evidence type="ECO:0000256" key="7">
    <source>
        <dbReference type="ARBA" id="ARBA00022842"/>
    </source>
</evidence>
<proteinExistence type="inferred from homology"/>
<comment type="cofactor">
    <cofactor evidence="1">
        <name>Mg(2+)</name>
        <dbReference type="ChEBI" id="CHEBI:18420"/>
    </cofactor>
</comment>
<gene>
    <name evidence="11" type="ORF">UR68_C0045G0010</name>
</gene>
<feature type="domain" description="Nucleotidyl transferase" evidence="10">
    <location>
        <begin position="86"/>
        <end position="295"/>
    </location>
</feature>
<keyword evidence="9" id="KW-1133">Transmembrane helix</keyword>
<keyword evidence="6" id="KW-0479">Metal-binding</keyword>
<dbReference type="EMBL" id="LBQC01000045">
    <property type="protein sequence ID" value="KKP70091.1"/>
    <property type="molecule type" value="Genomic_DNA"/>
</dbReference>
<dbReference type="GO" id="GO:0046872">
    <property type="term" value="F:metal ion binding"/>
    <property type="evidence" value="ECO:0007669"/>
    <property type="project" value="UniProtKB-KW"/>
</dbReference>